<dbReference type="AlphaFoldDB" id="A0A059F9W2"/>
<evidence type="ECO:0000313" key="3">
    <source>
        <dbReference type="Proteomes" id="UP000025171"/>
    </source>
</evidence>
<dbReference type="InterPro" id="IPR058513">
    <property type="entry name" value="DUF8200"/>
</dbReference>
<dbReference type="eggNOG" id="ENOG50339TC">
    <property type="taxonomic scope" value="Bacteria"/>
</dbReference>
<dbReference type="Pfam" id="PF26624">
    <property type="entry name" value="DUF8200"/>
    <property type="match status" value="1"/>
</dbReference>
<protein>
    <submittedName>
        <fullName evidence="2">Uncharacterized protein</fullName>
    </submittedName>
</protein>
<dbReference type="InterPro" id="IPR058067">
    <property type="entry name" value="CC_3452-like"/>
</dbReference>
<comment type="caution">
    <text evidence="2">The sequence shown here is derived from an EMBL/GenBank/DDBJ whole genome shotgun (WGS) entry which is preliminary data.</text>
</comment>
<dbReference type="PATRIC" id="fig|1280950.3.peg.3390"/>
<gene>
    <name evidence="2" type="ORF">HJO_16932</name>
</gene>
<proteinExistence type="predicted"/>
<organism evidence="2 3">
    <name type="scientific">Hyphomonas johnsonii MHS-2</name>
    <dbReference type="NCBI Taxonomy" id="1280950"/>
    <lineage>
        <taxon>Bacteria</taxon>
        <taxon>Pseudomonadati</taxon>
        <taxon>Pseudomonadota</taxon>
        <taxon>Alphaproteobacteria</taxon>
        <taxon>Hyphomonadales</taxon>
        <taxon>Hyphomonadaceae</taxon>
        <taxon>Hyphomonas</taxon>
    </lineage>
</organism>
<feature type="signal peptide" evidence="1">
    <location>
        <begin position="1"/>
        <end position="20"/>
    </location>
</feature>
<keyword evidence="3" id="KW-1185">Reference proteome</keyword>
<keyword evidence="1" id="KW-0732">Signal</keyword>
<evidence type="ECO:0000256" key="1">
    <source>
        <dbReference type="SAM" id="SignalP"/>
    </source>
</evidence>
<feature type="chain" id="PRO_5001572689" evidence="1">
    <location>
        <begin position="21"/>
        <end position="98"/>
    </location>
</feature>
<dbReference type="OrthoDB" id="7189520at2"/>
<accession>A0A059F9W2</accession>
<evidence type="ECO:0000313" key="2">
    <source>
        <dbReference type="EMBL" id="KCZ87351.1"/>
    </source>
</evidence>
<sequence length="98" mass="10437">MLRSAILGAAALALSAPAIAGTFVFETANPVSDRHVIAESVVWTCEDTKCFGELDRKKASVRICKKIAKEVGVITALRNDKSELTADELEACRSAAKS</sequence>
<dbReference type="Proteomes" id="UP000025171">
    <property type="component" value="Unassembled WGS sequence"/>
</dbReference>
<dbReference type="EMBL" id="ARYK01000013">
    <property type="protein sequence ID" value="KCZ87351.1"/>
    <property type="molecule type" value="Genomic_DNA"/>
</dbReference>
<dbReference type="NCBIfam" id="NF047636">
    <property type="entry name" value="CC_3452_fam"/>
    <property type="match status" value="1"/>
</dbReference>
<name>A0A059F9W2_9PROT</name>
<reference evidence="2 3" key="1">
    <citation type="journal article" date="2014" name="Antonie Van Leeuwenhoek">
        <title>Hyphomonas beringensis sp. nov. and Hyphomonas chukchiensis sp. nov., isolated from surface seawater of the Bering Sea and Chukchi Sea.</title>
        <authorList>
            <person name="Li C."/>
            <person name="Lai Q."/>
            <person name="Li G."/>
            <person name="Dong C."/>
            <person name="Wang J."/>
            <person name="Liao Y."/>
            <person name="Shao Z."/>
        </authorList>
    </citation>
    <scope>NUCLEOTIDE SEQUENCE [LARGE SCALE GENOMIC DNA]</scope>
    <source>
        <strain evidence="2 3">MHS-2</strain>
    </source>
</reference>
<dbReference type="RefSeq" id="WP_035619424.1">
    <property type="nucleotide sequence ID" value="NZ_ARYK01000013.1"/>
</dbReference>